<name>A0ABP8TAW8_9ACTN</name>
<evidence type="ECO:0000313" key="2">
    <source>
        <dbReference type="Proteomes" id="UP001500212"/>
    </source>
</evidence>
<gene>
    <name evidence="1" type="ORF">GCM10023195_08710</name>
</gene>
<dbReference type="EMBL" id="BAABHJ010000002">
    <property type="protein sequence ID" value="GAA4602747.1"/>
    <property type="molecule type" value="Genomic_DNA"/>
</dbReference>
<proteinExistence type="predicted"/>
<comment type="caution">
    <text evidence="1">The sequence shown here is derived from an EMBL/GenBank/DDBJ whole genome shotgun (WGS) entry which is preliminary data.</text>
</comment>
<evidence type="ECO:0000313" key="1">
    <source>
        <dbReference type="EMBL" id="GAA4602747.1"/>
    </source>
</evidence>
<dbReference type="RefSeq" id="WP_345348561.1">
    <property type="nucleotide sequence ID" value="NZ_BAABHJ010000002.1"/>
</dbReference>
<protein>
    <submittedName>
        <fullName evidence="1">Uncharacterized protein</fullName>
    </submittedName>
</protein>
<accession>A0ABP8TAW8</accession>
<reference evidence="2" key="1">
    <citation type="journal article" date="2019" name="Int. J. Syst. Evol. Microbiol.">
        <title>The Global Catalogue of Microorganisms (GCM) 10K type strain sequencing project: providing services to taxonomists for standard genome sequencing and annotation.</title>
        <authorList>
            <consortium name="The Broad Institute Genomics Platform"/>
            <consortium name="The Broad Institute Genome Sequencing Center for Infectious Disease"/>
            <person name="Wu L."/>
            <person name="Ma J."/>
        </authorList>
    </citation>
    <scope>NUCLEOTIDE SEQUENCE [LARGE SCALE GENOMIC DNA]</scope>
    <source>
        <strain evidence="2">JCM 17938</strain>
    </source>
</reference>
<keyword evidence="2" id="KW-1185">Reference proteome</keyword>
<dbReference type="Proteomes" id="UP001500212">
    <property type="component" value="Unassembled WGS sequence"/>
</dbReference>
<organism evidence="1 2">
    <name type="scientific">Actinoallomurus liliacearum</name>
    <dbReference type="NCBI Taxonomy" id="1080073"/>
    <lineage>
        <taxon>Bacteria</taxon>
        <taxon>Bacillati</taxon>
        <taxon>Actinomycetota</taxon>
        <taxon>Actinomycetes</taxon>
        <taxon>Streptosporangiales</taxon>
        <taxon>Thermomonosporaceae</taxon>
        <taxon>Actinoallomurus</taxon>
    </lineage>
</organism>
<sequence>MAAAHGDGASVTVSRKDLPEGAEVRIRPLAQTPQGIWPATGAVRRAVRIETTKGRLRGEATIRFDYPVGTRPEDLIVSAYDEDVRAWIPVPFDIDVKKRRLVVRTDHFSMWQVREGELPAVTEAQKFGNDVGKDAGRHQGDQFAGFFERLLPPTPDAKCENPTSELDVKVTDYGQPQAHPACTSIADRPGEVTLRVANTHLYPMLVALPKGVTVSEQLPEGDDFEEVMSQLIAQVLDTDSFVLWHKTKKTAGKAGKKAVSVGEQIFPAGLMIKQLRTIWSNPGLISEWTEGLVAGLSPGDAGRITITLTRNPFFADGTRFAYLRELETKPPVLLLDLIQFFDRNQNPAGECRKDGIDPDVNGGEMCHEYYIRDLHQELDAPLAKDVTCRIVPDNDIWPRTVPCSYLAQHVKNTDGNGRPYQVTVRDSRVVRIEELYTP</sequence>